<dbReference type="PANTHER" id="PTHR30055:SF226">
    <property type="entry name" value="HTH-TYPE TRANSCRIPTIONAL REGULATOR PKSA"/>
    <property type="match status" value="1"/>
</dbReference>
<feature type="compositionally biased region" description="Basic and acidic residues" evidence="3">
    <location>
        <begin position="22"/>
        <end position="31"/>
    </location>
</feature>
<name>A0A8J3M7W8_9RHOB</name>
<dbReference type="SUPFAM" id="SSF46689">
    <property type="entry name" value="Homeodomain-like"/>
    <property type="match status" value="1"/>
</dbReference>
<dbReference type="RefSeq" id="WP_189680749.1">
    <property type="nucleotide sequence ID" value="NZ_BNCJ01000007.1"/>
</dbReference>
<reference evidence="5" key="1">
    <citation type="journal article" date="2014" name="Int. J. Syst. Evol. Microbiol.">
        <title>Complete genome sequence of Corynebacterium casei LMG S-19264T (=DSM 44701T), isolated from a smear-ripened cheese.</title>
        <authorList>
            <consortium name="US DOE Joint Genome Institute (JGI-PGF)"/>
            <person name="Walter F."/>
            <person name="Albersmeier A."/>
            <person name="Kalinowski J."/>
            <person name="Ruckert C."/>
        </authorList>
    </citation>
    <scope>NUCLEOTIDE SEQUENCE</scope>
    <source>
        <strain evidence="5">KCTC 42650</strain>
    </source>
</reference>
<evidence type="ECO:0000256" key="3">
    <source>
        <dbReference type="SAM" id="MobiDB-lite"/>
    </source>
</evidence>
<dbReference type="PANTHER" id="PTHR30055">
    <property type="entry name" value="HTH-TYPE TRANSCRIPTIONAL REGULATOR RUTR"/>
    <property type="match status" value="1"/>
</dbReference>
<accession>A0A8J3M7W8</accession>
<evidence type="ECO:0000256" key="2">
    <source>
        <dbReference type="PROSITE-ProRule" id="PRU00335"/>
    </source>
</evidence>
<dbReference type="GO" id="GO:0003700">
    <property type="term" value="F:DNA-binding transcription factor activity"/>
    <property type="evidence" value="ECO:0007669"/>
    <property type="project" value="TreeGrafter"/>
</dbReference>
<dbReference type="InterPro" id="IPR036271">
    <property type="entry name" value="Tet_transcr_reg_TetR-rel_C_sf"/>
</dbReference>
<evidence type="ECO:0000256" key="1">
    <source>
        <dbReference type="ARBA" id="ARBA00023125"/>
    </source>
</evidence>
<dbReference type="GO" id="GO:0000976">
    <property type="term" value="F:transcription cis-regulatory region binding"/>
    <property type="evidence" value="ECO:0007669"/>
    <property type="project" value="TreeGrafter"/>
</dbReference>
<comment type="caution">
    <text evidence="5">The sequence shown here is derived from an EMBL/GenBank/DDBJ whole genome shotgun (WGS) entry which is preliminary data.</text>
</comment>
<keyword evidence="6" id="KW-1185">Reference proteome</keyword>
<reference evidence="5" key="2">
    <citation type="submission" date="2020-09" db="EMBL/GenBank/DDBJ databases">
        <authorList>
            <person name="Sun Q."/>
            <person name="Kim S."/>
        </authorList>
    </citation>
    <scope>NUCLEOTIDE SEQUENCE</scope>
    <source>
        <strain evidence="5">KCTC 42650</strain>
    </source>
</reference>
<dbReference type="InterPro" id="IPR050109">
    <property type="entry name" value="HTH-type_TetR-like_transc_reg"/>
</dbReference>
<dbReference type="Pfam" id="PF00440">
    <property type="entry name" value="TetR_N"/>
    <property type="match status" value="1"/>
</dbReference>
<dbReference type="InterPro" id="IPR041490">
    <property type="entry name" value="KstR2_TetR_C"/>
</dbReference>
<protein>
    <recommendedName>
        <fullName evidence="4">HTH tetR-type domain-containing protein</fullName>
    </recommendedName>
</protein>
<keyword evidence="1 2" id="KW-0238">DNA-binding</keyword>
<dbReference type="Pfam" id="PF17932">
    <property type="entry name" value="TetR_C_24"/>
    <property type="match status" value="1"/>
</dbReference>
<dbReference type="PRINTS" id="PR00455">
    <property type="entry name" value="HTHTETR"/>
</dbReference>
<dbReference type="InterPro" id="IPR009057">
    <property type="entry name" value="Homeodomain-like_sf"/>
</dbReference>
<feature type="domain" description="HTH tetR-type" evidence="4">
    <location>
        <begin position="32"/>
        <end position="92"/>
    </location>
</feature>
<dbReference type="Proteomes" id="UP000626220">
    <property type="component" value="Unassembled WGS sequence"/>
</dbReference>
<evidence type="ECO:0000313" key="6">
    <source>
        <dbReference type="Proteomes" id="UP000626220"/>
    </source>
</evidence>
<dbReference type="EMBL" id="BNCJ01000007">
    <property type="protein sequence ID" value="GHF55130.1"/>
    <property type="molecule type" value="Genomic_DNA"/>
</dbReference>
<evidence type="ECO:0000313" key="5">
    <source>
        <dbReference type="EMBL" id="GHF55130.1"/>
    </source>
</evidence>
<feature type="region of interest" description="Disordered" evidence="3">
    <location>
        <begin position="1"/>
        <end position="31"/>
    </location>
</feature>
<proteinExistence type="predicted"/>
<dbReference type="InterPro" id="IPR001647">
    <property type="entry name" value="HTH_TetR"/>
</dbReference>
<feature type="DNA-binding region" description="H-T-H motif" evidence="2">
    <location>
        <begin position="55"/>
        <end position="74"/>
    </location>
</feature>
<evidence type="ECO:0000259" key="4">
    <source>
        <dbReference type="PROSITE" id="PS50977"/>
    </source>
</evidence>
<gene>
    <name evidence="5" type="ORF">GCM10017056_28400</name>
</gene>
<dbReference type="Gene3D" id="1.10.357.10">
    <property type="entry name" value="Tetracycline Repressor, domain 2"/>
    <property type="match status" value="1"/>
</dbReference>
<sequence>MSKPSAESQQEDPPKRRKVGRPRNETRSAEYEERKRLIVEAAANVFREKGYDGGSLDDVAEALDIRKASLYYYINSKAELVGLVFETAMDGAREDIDRIVLIEDPVDRLRALVEHQIGRVISDLSHFSVFFDHIGFTKESSAKSERLRQLERSYVEAFSQTVERAIAEGVLPDVDPRYATRAIMGMTCWTYKWFDHDRHDGAALSETCLQLLLGTGQAVGRQG</sequence>
<organism evidence="5 6">
    <name type="scientific">Seohaeicola zhoushanensis</name>
    <dbReference type="NCBI Taxonomy" id="1569283"/>
    <lineage>
        <taxon>Bacteria</taxon>
        <taxon>Pseudomonadati</taxon>
        <taxon>Pseudomonadota</taxon>
        <taxon>Alphaproteobacteria</taxon>
        <taxon>Rhodobacterales</taxon>
        <taxon>Roseobacteraceae</taxon>
        <taxon>Seohaeicola</taxon>
    </lineage>
</organism>
<dbReference type="Gene3D" id="1.10.10.60">
    <property type="entry name" value="Homeodomain-like"/>
    <property type="match status" value="1"/>
</dbReference>
<dbReference type="AlphaFoldDB" id="A0A8J3M7W8"/>
<dbReference type="PROSITE" id="PS50977">
    <property type="entry name" value="HTH_TETR_2"/>
    <property type="match status" value="1"/>
</dbReference>
<dbReference type="SUPFAM" id="SSF48498">
    <property type="entry name" value="Tetracyclin repressor-like, C-terminal domain"/>
    <property type="match status" value="1"/>
</dbReference>